<dbReference type="Proteomes" id="UP001595555">
    <property type="component" value="Unassembled WGS sequence"/>
</dbReference>
<comment type="caution">
    <text evidence="1">The sequence shown here is derived from an EMBL/GenBank/DDBJ whole genome shotgun (WGS) entry which is preliminary data.</text>
</comment>
<reference evidence="2" key="1">
    <citation type="journal article" date="2019" name="Int. J. Syst. Evol. Microbiol.">
        <title>The Global Catalogue of Microorganisms (GCM) 10K type strain sequencing project: providing services to taxonomists for standard genome sequencing and annotation.</title>
        <authorList>
            <consortium name="The Broad Institute Genomics Platform"/>
            <consortium name="The Broad Institute Genome Sequencing Center for Infectious Disease"/>
            <person name="Wu L."/>
            <person name="Ma J."/>
        </authorList>
    </citation>
    <scope>NUCLEOTIDE SEQUENCE [LARGE SCALE GENOMIC DNA]</scope>
    <source>
        <strain evidence="2">KCTC 52237</strain>
    </source>
</reference>
<sequence>MIIYLMRHGHAELQITTDEQRRLTPKGVAETKALLVRRSNEISAVRAILASPLVRAHQTAQIAQQHCANISIDTSALLVPEADPYLIIEWLNSNYSALREPLLLVSHQPFVGRLLGLVCGKPEGFYPMGTSSLASIEMDEVAVGLGDLRWIEHVDG</sequence>
<name>A0ABV7FHU2_9GAMM</name>
<dbReference type="RefSeq" id="WP_378117680.1">
    <property type="nucleotide sequence ID" value="NZ_JBHRTF010000003.1"/>
</dbReference>
<dbReference type="NCBIfam" id="TIGR00249">
    <property type="entry name" value="sixA"/>
    <property type="match status" value="1"/>
</dbReference>
<dbReference type="SUPFAM" id="SSF53254">
    <property type="entry name" value="Phosphoglycerate mutase-like"/>
    <property type="match status" value="1"/>
</dbReference>
<dbReference type="InterPro" id="IPR004449">
    <property type="entry name" value="SixA"/>
</dbReference>
<dbReference type="Gene3D" id="3.40.50.1240">
    <property type="entry name" value="Phosphoglycerate mutase-like"/>
    <property type="match status" value="1"/>
</dbReference>
<dbReference type="InterPro" id="IPR013078">
    <property type="entry name" value="His_Pase_superF_clade-1"/>
</dbReference>
<protein>
    <submittedName>
        <fullName evidence="1">Phosphohistidine phosphatase SixA</fullName>
    </submittedName>
</protein>
<proteinExistence type="predicted"/>
<organism evidence="1 2">
    <name type="scientific">Cellvibrio fontiphilus</name>
    <dbReference type="NCBI Taxonomy" id="1815559"/>
    <lineage>
        <taxon>Bacteria</taxon>
        <taxon>Pseudomonadati</taxon>
        <taxon>Pseudomonadota</taxon>
        <taxon>Gammaproteobacteria</taxon>
        <taxon>Cellvibrionales</taxon>
        <taxon>Cellvibrionaceae</taxon>
        <taxon>Cellvibrio</taxon>
    </lineage>
</organism>
<dbReference type="InterPro" id="IPR029033">
    <property type="entry name" value="His_PPase_superfam"/>
</dbReference>
<gene>
    <name evidence="1" type="primary">sixA</name>
    <name evidence="1" type="ORF">ACFODX_07615</name>
</gene>
<dbReference type="CDD" id="cd07067">
    <property type="entry name" value="HP_PGM_like"/>
    <property type="match status" value="1"/>
</dbReference>
<dbReference type="Pfam" id="PF00300">
    <property type="entry name" value="His_Phos_1"/>
    <property type="match status" value="1"/>
</dbReference>
<keyword evidence="2" id="KW-1185">Reference proteome</keyword>
<evidence type="ECO:0000313" key="2">
    <source>
        <dbReference type="Proteomes" id="UP001595555"/>
    </source>
</evidence>
<evidence type="ECO:0000313" key="1">
    <source>
        <dbReference type="EMBL" id="MFC3115418.1"/>
    </source>
</evidence>
<accession>A0ABV7FHU2</accession>
<dbReference type="EMBL" id="JBHRTF010000003">
    <property type="protein sequence ID" value="MFC3115418.1"/>
    <property type="molecule type" value="Genomic_DNA"/>
</dbReference>
<dbReference type="SMART" id="SM00855">
    <property type="entry name" value="PGAM"/>
    <property type="match status" value="1"/>
</dbReference>